<dbReference type="AlphaFoldDB" id="H2YBU3"/>
<keyword evidence="4 7" id="KW-1133">Transmembrane helix</keyword>
<dbReference type="Proteomes" id="UP000007875">
    <property type="component" value="Unassembled WGS sequence"/>
</dbReference>
<evidence type="ECO:0000256" key="4">
    <source>
        <dbReference type="ARBA" id="ARBA00022989"/>
    </source>
</evidence>
<proteinExistence type="inferred from homology"/>
<dbReference type="HOGENOM" id="CLU_070342_0_0_1"/>
<accession>H2YBU3</accession>
<dbReference type="OMA" id="IGCWGAM"/>
<feature type="transmembrane region" description="Helical" evidence="7">
    <location>
        <begin position="70"/>
        <end position="95"/>
    </location>
</feature>
<dbReference type="Gene3D" id="1.10.1450.10">
    <property type="entry name" value="Tetraspanin"/>
    <property type="match status" value="1"/>
</dbReference>
<dbReference type="Pfam" id="PF00335">
    <property type="entry name" value="Tetraspanin"/>
    <property type="match status" value="1"/>
</dbReference>
<comment type="subcellular location">
    <subcellularLocation>
        <location evidence="1">Membrane</location>
        <topology evidence="1">Multi-pass membrane protein</topology>
    </subcellularLocation>
</comment>
<dbReference type="PANTHER" id="PTHR19282:SF452">
    <property type="entry name" value="LD03691P"/>
    <property type="match status" value="1"/>
</dbReference>
<feature type="disulfide bond" evidence="6">
    <location>
        <begin position="140"/>
        <end position="156"/>
    </location>
</feature>
<dbReference type="GeneTree" id="ENSGT00940000164476"/>
<dbReference type="STRING" id="51511.ENSCSAVP00000002791"/>
<sequence length="234" mass="24797">MIFFIGGVVMAGLAGYGAFNKGSALHDMVTQTKSTVLLDGLYVLFAIGLFLAMLSLIGCWGAMGESKCLLYTYFVVMLIIFLIQMSGIIVCFVKYEAIKAFIMKTLHGNIQPNPSNLHTIATQLAAQTMFGKFEAKFHCCGFNGPKDYNGNPPAACYSTAVHGRRKRATNSSATVVSPTLAAIVATVTAKPATTKAVVVPVVTTTPKVATTAPKVATTAPKVATTTPKVATYRT</sequence>
<evidence type="ECO:0000256" key="5">
    <source>
        <dbReference type="ARBA" id="ARBA00023136"/>
    </source>
</evidence>
<dbReference type="eggNOG" id="KOG3882">
    <property type="taxonomic scope" value="Eukaryota"/>
</dbReference>
<name>H2YBU3_CIOSA</name>
<evidence type="ECO:0000256" key="7">
    <source>
        <dbReference type="SAM" id="Phobius"/>
    </source>
</evidence>
<dbReference type="PIRSF" id="PIRSF002419">
    <property type="entry name" value="Tetraspanin"/>
    <property type="match status" value="1"/>
</dbReference>
<evidence type="ECO:0000256" key="1">
    <source>
        <dbReference type="ARBA" id="ARBA00004141"/>
    </source>
</evidence>
<evidence type="ECO:0000313" key="9">
    <source>
        <dbReference type="Proteomes" id="UP000007875"/>
    </source>
</evidence>
<dbReference type="InterPro" id="IPR018499">
    <property type="entry name" value="Tetraspanin/Peripherin"/>
</dbReference>
<dbReference type="Ensembl" id="ENSCSAVT00000002835.1">
    <property type="protein sequence ID" value="ENSCSAVP00000002791.1"/>
    <property type="gene ID" value="ENSCSAVG00000001658.1"/>
</dbReference>
<reference evidence="8" key="2">
    <citation type="submission" date="2025-08" db="UniProtKB">
        <authorList>
            <consortium name="Ensembl"/>
        </authorList>
    </citation>
    <scope>IDENTIFICATION</scope>
</reference>
<reference evidence="9" key="1">
    <citation type="submission" date="2003-08" db="EMBL/GenBank/DDBJ databases">
        <authorList>
            <person name="Birren B."/>
            <person name="Nusbaum C."/>
            <person name="Abebe A."/>
            <person name="Abouelleil A."/>
            <person name="Adekoya E."/>
            <person name="Ait-zahra M."/>
            <person name="Allen N."/>
            <person name="Allen T."/>
            <person name="An P."/>
            <person name="Anderson M."/>
            <person name="Anderson S."/>
            <person name="Arachchi H."/>
            <person name="Armbruster J."/>
            <person name="Bachantsang P."/>
            <person name="Baldwin J."/>
            <person name="Barry A."/>
            <person name="Bayul T."/>
            <person name="Blitshsteyn B."/>
            <person name="Bloom T."/>
            <person name="Blye J."/>
            <person name="Boguslavskiy L."/>
            <person name="Borowsky M."/>
            <person name="Boukhgalter B."/>
            <person name="Brunache A."/>
            <person name="Butler J."/>
            <person name="Calixte N."/>
            <person name="Calvo S."/>
            <person name="Camarata J."/>
            <person name="Campo K."/>
            <person name="Chang J."/>
            <person name="Cheshatsang Y."/>
            <person name="Citroen M."/>
            <person name="Collymore A."/>
            <person name="Considine T."/>
            <person name="Cook A."/>
            <person name="Cooke P."/>
            <person name="Corum B."/>
            <person name="Cuomo C."/>
            <person name="David R."/>
            <person name="Dawoe T."/>
            <person name="Degray S."/>
            <person name="Dodge S."/>
            <person name="Dooley K."/>
            <person name="Dorje P."/>
            <person name="Dorjee K."/>
            <person name="Dorris L."/>
            <person name="Duffey N."/>
            <person name="Dupes A."/>
            <person name="Elkins T."/>
            <person name="Engels R."/>
            <person name="Erickson J."/>
            <person name="Farina A."/>
            <person name="Faro S."/>
            <person name="Ferreira P."/>
            <person name="Fischer H."/>
            <person name="Fitzgerald M."/>
            <person name="Foley K."/>
            <person name="Gage D."/>
            <person name="Galagan J."/>
            <person name="Gearin G."/>
            <person name="Gnerre S."/>
            <person name="Gnirke A."/>
            <person name="Goyette A."/>
            <person name="Graham J."/>
            <person name="Grandbois E."/>
            <person name="Gyaltsen K."/>
            <person name="Hafez N."/>
            <person name="Hagopian D."/>
            <person name="Hagos B."/>
            <person name="Hall J."/>
            <person name="Hatcher B."/>
            <person name="Heller A."/>
            <person name="Higgins H."/>
            <person name="Honan T."/>
            <person name="Horn A."/>
            <person name="Houde N."/>
            <person name="Hughes L."/>
            <person name="Hulme W."/>
            <person name="Husby E."/>
            <person name="Iliev I."/>
            <person name="Jaffe D."/>
            <person name="Jones C."/>
            <person name="Kamal M."/>
            <person name="Kamat A."/>
            <person name="Kamvysselis M."/>
            <person name="Karlsson E."/>
            <person name="Kells C."/>
            <person name="Kieu A."/>
            <person name="Kisner P."/>
            <person name="Kodira C."/>
            <person name="Kulbokas E."/>
            <person name="Labutti K."/>
            <person name="Lama D."/>
            <person name="Landers T."/>
            <person name="Leger J."/>
            <person name="Levine S."/>
            <person name="Lewis D."/>
            <person name="Lewis T."/>
            <person name="Lindblad-toh K."/>
            <person name="Liu X."/>
            <person name="Lokyitsang T."/>
            <person name="Lokyitsang Y."/>
            <person name="Lucien O."/>
            <person name="Lui A."/>
            <person name="Ma L.J."/>
            <person name="Mabbitt R."/>
            <person name="Macdonald J."/>
            <person name="Maclean C."/>
            <person name="Major J."/>
            <person name="Manning J."/>
            <person name="Marabella R."/>
            <person name="Maru K."/>
            <person name="Matthews C."/>
            <person name="Mauceli E."/>
            <person name="Mccarthy M."/>
            <person name="Mcdonough S."/>
            <person name="Mcghee T."/>
            <person name="Meldrim J."/>
            <person name="Meneus L."/>
            <person name="Mesirov J."/>
            <person name="Mihalev A."/>
            <person name="Mihova T."/>
            <person name="Mikkelsen T."/>
            <person name="Mlenga V."/>
            <person name="Moru K."/>
            <person name="Mozes J."/>
            <person name="Mulrain L."/>
            <person name="Munson G."/>
            <person name="Naylor J."/>
            <person name="Newes C."/>
            <person name="Nguyen C."/>
            <person name="Nguyen N."/>
            <person name="Nguyen T."/>
            <person name="Nicol R."/>
            <person name="Nielsen C."/>
            <person name="Nizzari M."/>
            <person name="Norbu C."/>
            <person name="Norbu N."/>
            <person name="O'donnell P."/>
            <person name="Okoawo O."/>
            <person name="O'leary S."/>
            <person name="Omotosho B."/>
            <person name="O'neill K."/>
            <person name="Osman S."/>
            <person name="Parker S."/>
            <person name="Perrin D."/>
            <person name="Phunkhang P."/>
            <person name="Piqani B."/>
            <person name="Purcell S."/>
            <person name="Rachupka T."/>
            <person name="Ramasamy U."/>
            <person name="Rameau R."/>
            <person name="Ray V."/>
            <person name="Raymond C."/>
            <person name="Retta R."/>
            <person name="Richardson S."/>
            <person name="Rise C."/>
            <person name="Rodriguez J."/>
            <person name="Rogers J."/>
            <person name="Rogov P."/>
            <person name="Rutman M."/>
            <person name="Schupbach R."/>
            <person name="Seaman C."/>
            <person name="Settipalli S."/>
            <person name="Sharpe T."/>
            <person name="Sheridan J."/>
            <person name="Sherpa N."/>
            <person name="Shi J."/>
            <person name="Smirnov S."/>
            <person name="Smith C."/>
            <person name="Sougnez C."/>
            <person name="Spencer B."/>
            <person name="Stalker J."/>
            <person name="Stange-thomann N."/>
            <person name="Stavropoulos S."/>
            <person name="Stetson K."/>
            <person name="Stone C."/>
            <person name="Stone S."/>
            <person name="Stubbs M."/>
            <person name="Talamas J."/>
            <person name="Tchuinga P."/>
            <person name="Tenzing P."/>
            <person name="Tesfaye S."/>
            <person name="Theodore J."/>
            <person name="Thoulutsang Y."/>
            <person name="Topham K."/>
            <person name="Towey S."/>
            <person name="Tsamla T."/>
            <person name="Tsomo N."/>
            <person name="Vallee D."/>
            <person name="Vassiliev H."/>
            <person name="Venkataraman V."/>
            <person name="Vinson J."/>
            <person name="Vo A."/>
            <person name="Wade C."/>
            <person name="Wang S."/>
            <person name="Wangchuk T."/>
            <person name="Wangdi T."/>
            <person name="Whittaker C."/>
            <person name="Wilkinson J."/>
            <person name="Wu Y."/>
            <person name="Wyman D."/>
            <person name="Yadav S."/>
            <person name="Yang S."/>
            <person name="Yang X."/>
            <person name="Yeager S."/>
            <person name="Yee E."/>
            <person name="Young G."/>
            <person name="Zainoun J."/>
            <person name="Zembeck L."/>
            <person name="Zimmer A."/>
            <person name="Zody M."/>
            <person name="Lander E."/>
        </authorList>
    </citation>
    <scope>NUCLEOTIDE SEQUENCE [LARGE SCALE GENOMIC DNA]</scope>
</reference>
<evidence type="ECO:0008006" key="10">
    <source>
        <dbReference type="Google" id="ProtNLM"/>
    </source>
</evidence>
<evidence type="ECO:0000256" key="2">
    <source>
        <dbReference type="ARBA" id="ARBA00006840"/>
    </source>
</evidence>
<dbReference type="InterPro" id="IPR008952">
    <property type="entry name" value="Tetraspanin_EC2_sf"/>
</dbReference>
<evidence type="ECO:0000256" key="6">
    <source>
        <dbReference type="PIRSR" id="PIRSR002419-1"/>
    </source>
</evidence>
<dbReference type="InParanoid" id="H2YBU3"/>
<keyword evidence="5 7" id="KW-0472">Membrane</keyword>
<keyword evidence="9" id="KW-1185">Reference proteome</keyword>
<comment type="similarity">
    <text evidence="2">Belongs to the tetraspanin (TM4SF) family.</text>
</comment>
<dbReference type="GO" id="GO:0016020">
    <property type="term" value="C:membrane"/>
    <property type="evidence" value="ECO:0007669"/>
    <property type="project" value="UniProtKB-SubCell"/>
</dbReference>
<protein>
    <recommendedName>
        <fullName evidence="10">Tetraspanin</fullName>
    </recommendedName>
</protein>
<dbReference type="PANTHER" id="PTHR19282">
    <property type="entry name" value="TETRASPANIN"/>
    <property type="match status" value="1"/>
</dbReference>
<reference evidence="8" key="3">
    <citation type="submission" date="2025-09" db="UniProtKB">
        <authorList>
            <consortium name="Ensembl"/>
        </authorList>
    </citation>
    <scope>IDENTIFICATION</scope>
</reference>
<keyword evidence="3 7" id="KW-0812">Transmembrane</keyword>
<keyword evidence="6" id="KW-1015">Disulfide bond</keyword>
<evidence type="ECO:0000313" key="8">
    <source>
        <dbReference type="Ensembl" id="ENSCSAVP00000002791.1"/>
    </source>
</evidence>
<dbReference type="InterPro" id="IPR000301">
    <property type="entry name" value="Tetraspanin_animals"/>
</dbReference>
<organism evidence="8 9">
    <name type="scientific">Ciona savignyi</name>
    <name type="common">Pacific transparent sea squirt</name>
    <dbReference type="NCBI Taxonomy" id="51511"/>
    <lineage>
        <taxon>Eukaryota</taxon>
        <taxon>Metazoa</taxon>
        <taxon>Chordata</taxon>
        <taxon>Tunicata</taxon>
        <taxon>Ascidiacea</taxon>
        <taxon>Phlebobranchia</taxon>
        <taxon>Cionidae</taxon>
        <taxon>Ciona</taxon>
    </lineage>
</organism>
<evidence type="ECO:0000256" key="3">
    <source>
        <dbReference type="ARBA" id="ARBA00022692"/>
    </source>
</evidence>
<feature type="transmembrane region" description="Helical" evidence="7">
    <location>
        <begin position="41"/>
        <end position="63"/>
    </location>
</feature>
<dbReference type="PRINTS" id="PR00259">
    <property type="entry name" value="TMFOUR"/>
</dbReference>